<dbReference type="AlphaFoldDB" id="A0A849BNG1"/>
<organism evidence="10 11">
    <name type="scientific">Pseudokineococcus marinus</name>
    <dbReference type="NCBI Taxonomy" id="351215"/>
    <lineage>
        <taxon>Bacteria</taxon>
        <taxon>Bacillati</taxon>
        <taxon>Actinomycetota</taxon>
        <taxon>Actinomycetes</taxon>
        <taxon>Kineosporiales</taxon>
        <taxon>Kineosporiaceae</taxon>
        <taxon>Pseudokineococcus</taxon>
    </lineage>
</organism>
<comment type="similarity">
    <text evidence="1 6">Belongs to the sigma-70 factor family. ECF subfamily.</text>
</comment>
<evidence type="ECO:0000313" key="11">
    <source>
        <dbReference type="Proteomes" id="UP000555552"/>
    </source>
</evidence>
<dbReference type="EMBL" id="JABEMA010000486">
    <property type="protein sequence ID" value="NNH24740.1"/>
    <property type="molecule type" value="Genomic_DNA"/>
</dbReference>
<accession>A0A849BNG1</accession>
<evidence type="ECO:0000259" key="9">
    <source>
        <dbReference type="Pfam" id="PF04545"/>
    </source>
</evidence>
<evidence type="ECO:0000256" key="3">
    <source>
        <dbReference type="ARBA" id="ARBA00023082"/>
    </source>
</evidence>
<protein>
    <recommendedName>
        <fullName evidence="6">RNA polymerase sigma factor</fullName>
    </recommendedName>
</protein>
<sequence length="207" mass="22616">MTAPGDDGGRDREPVGTATDDQGTRDAELAAAFAAGSEDGLRGAFERWAPLVHGLAARALQDAAEAEDVTQQVFVAAWQGRDRYRPADGPLGAWLTGITRHKLADAHAARERRRRVVERSAGVAPREQGPGGPDEHVQDLVDRVVVAEHVASLGEPAQQIVRLAFFADLTHVQIAEQLRMPLGTVKSHIRRALRRMREQMEEGRDAR</sequence>
<dbReference type="GO" id="GO:0003677">
    <property type="term" value="F:DNA binding"/>
    <property type="evidence" value="ECO:0007669"/>
    <property type="project" value="UniProtKB-KW"/>
</dbReference>
<dbReference type="InterPro" id="IPR039425">
    <property type="entry name" value="RNA_pol_sigma-70-like"/>
</dbReference>
<dbReference type="InterPro" id="IPR013325">
    <property type="entry name" value="RNA_pol_sigma_r2"/>
</dbReference>
<dbReference type="Proteomes" id="UP000555552">
    <property type="component" value="Unassembled WGS sequence"/>
</dbReference>
<comment type="caution">
    <text evidence="10">The sequence shown here is derived from an EMBL/GenBank/DDBJ whole genome shotgun (WGS) entry which is preliminary data.</text>
</comment>
<keyword evidence="2 6" id="KW-0805">Transcription regulation</keyword>
<dbReference type="PANTHER" id="PTHR43133:SF62">
    <property type="entry name" value="RNA POLYMERASE SIGMA FACTOR SIGZ"/>
    <property type="match status" value="1"/>
</dbReference>
<dbReference type="InterPro" id="IPR007627">
    <property type="entry name" value="RNA_pol_sigma70_r2"/>
</dbReference>
<evidence type="ECO:0000256" key="5">
    <source>
        <dbReference type="ARBA" id="ARBA00023163"/>
    </source>
</evidence>
<dbReference type="Pfam" id="PF04542">
    <property type="entry name" value="Sigma70_r2"/>
    <property type="match status" value="1"/>
</dbReference>
<evidence type="ECO:0000256" key="7">
    <source>
        <dbReference type="SAM" id="MobiDB-lite"/>
    </source>
</evidence>
<dbReference type="SUPFAM" id="SSF88659">
    <property type="entry name" value="Sigma3 and sigma4 domains of RNA polymerase sigma factors"/>
    <property type="match status" value="1"/>
</dbReference>
<dbReference type="Pfam" id="PF04545">
    <property type="entry name" value="Sigma70_r4"/>
    <property type="match status" value="1"/>
</dbReference>
<dbReference type="InterPro" id="IPR014284">
    <property type="entry name" value="RNA_pol_sigma-70_dom"/>
</dbReference>
<dbReference type="InterPro" id="IPR000838">
    <property type="entry name" value="RNA_pol_sigma70_ECF_CS"/>
</dbReference>
<dbReference type="InterPro" id="IPR007630">
    <property type="entry name" value="RNA_pol_sigma70_r4"/>
</dbReference>
<evidence type="ECO:0000256" key="2">
    <source>
        <dbReference type="ARBA" id="ARBA00023015"/>
    </source>
</evidence>
<dbReference type="GO" id="GO:0016987">
    <property type="term" value="F:sigma factor activity"/>
    <property type="evidence" value="ECO:0007669"/>
    <property type="project" value="UniProtKB-KW"/>
</dbReference>
<dbReference type="Gene3D" id="1.10.1740.10">
    <property type="match status" value="1"/>
</dbReference>
<reference evidence="10 11" key="1">
    <citation type="submission" date="2020-05" db="EMBL/GenBank/DDBJ databases">
        <title>MicrobeNet Type strains.</title>
        <authorList>
            <person name="Nicholson A.C."/>
        </authorList>
    </citation>
    <scope>NUCLEOTIDE SEQUENCE [LARGE SCALE GENOMIC DNA]</scope>
    <source>
        <strain evidence="10 11">JCM 14547</strain>
    </source>
</reference>
<dbReference type="InterPro" id="IPR013324">
    <property type="entry name" value="RNA_pol_sigma_r3/r4-like"/>
</dbReference>
<feature type="domain" description="RNA polymerase sigma-70 region 4" evidence="9">
    <location>
        <begin position="152"/>
        <end position="198"/>
    </location>
</feature>
<keyword evidence="11" id="KW-1185">Reference proteome</keyword>
<evidence type="ECO:0000259" key="8">
    <source>
        <dbReference type="Pfam" id="PF04542"/>
    </source>
</evidence>
<dbReference type="PROSITE" id="PS01063">
    <property type="entry name" value="SIGMA70_ECF"/>
    <property type="match status" value="1"/>
</dbReference>
<feature type="domain" description="RNA polymerase sigma-70 region 2" evidence="8">
    <location>
        <begin position="45"/>
        <end position="112"/>
    </location>
</feature>
<dbReference type="RefSeq" id="WP_171204450.1">
    <property type="nucleotide sequence ID" value="NZ_BAAANP010000010.1"/>
</dbReference>
<dbReference type="SUPFAM" id="SSF88946">
    <property type="entry name" value="Sigma2 domain of RNA polymerase sigma factors"/>
    <property type="match status" value="1"/>
</dbReference>
<feature type="region of interest" description="Disordered" evidence="7">
    <location>
        <begin position="1"/>
        <end position="26"/>
    </location>
</feature>
<keyword evidence="5 6" id="KW-0804">Transcription</keyword>
<evidence type="ECO:0000313" key="10">
    <source>
        <dbReference type="EMBL" id="NNH24740.1"/>
    </source>
</evidence>
<dbReference type="PANTHER" id="PTHR43133">
    <property type="entry name" value="RNA POLYMERASE ECF-TYPE SIGMA FACTO"/>
    <property type="match status" value="1"/>
</dbReference>
<evidence type="ECO:0000256" key="4">
    <source>
        <dbReference type="ARBA" id="ARBA00023125"/>
    </source>
</evidence>
<dbReference type="GO" id="GO:0006352">
    <property type="term" value="P:DNA-templated transcription initiation"/>
    <property type="evidence" value="ECO:0007669"/>
    <property type="project" value="InterPro"/>
</dbReference>
<dbReference type="InterPro" id="IPR036388">
    <property type="entry name" value="WH-like_DNA-bd_sf"/>
</dbReference>
<keyword evidence="3 6" id="KW-0731">Sigma factor</keyword>
<name>A0A849BNG1_9ACTN</name>
<evidence type="ECO:0000256" key="6">
    <source>
        <dbReference type="RuleBase" id="RU000716"/>
    </source>
</evidence>
<proteinExistence type="inferred from homology"/>
<dbReference type="Gene3D" id="1.10.10.10">
    <property type="entry name" value="Winged helix-like DNA-binding domain superfamily/Winged helix DNA-binding domain"/>
    <property type="match status" value="1"/>
</dbReference>
<dbReference type="NCBIfam" id="TIGR02937">
    <property type="entry name" value="sigma70-ECF"/>
    <property type="match status" value="1"/>
</dbReference>
<gene>
    <name evidence="10" type="ORF">HLB09_16925</name>
</gene>
<dbReference type="CDD" id="cd06171">
    <property type="entry name" value="Sigma70_r4"/>
    <property type="match status" value="1"/>
</dbReference>
<evidence type="ECO:0000256" key="1">
    <source>
        <dbReference type="ARBA" id="ARBA00010641"/>
    </source>
</evidence>
<keyword evidence="4 6" id="KW-0238">DNA-binding</keyword>
<feature type="region of interest" description="Disordered" evidence="7">
    <location>
        <begin position="114"/>
        <end position="135"/>
    </location>
</feature>